<evidence type="ECO:0000313" key="12">
    <source>
        <dbReference type="EMBL" id="SHH75406.1"/>
    </source>
</evidence>
<feature type="domain" description="YrdC-like" evidence="11">
    <location>
        <begin position="211"/>
        <end position="398"/>
    </location>
</feature>
<comment type="catalytic activity">
    <reaction evidence="7">
        <text>C-terminal L-cysteinyl-[HypE protein] + carbamoyl phosphate + ATP + H2O = C-terminal S-carboxamide-L-cysteinyl-[HypE protein] + AMP + phosphate + diphosphate + H(+)</text>
        <dbReference type="Rhea" id="RHEA:55636"/>
        <dbReference type="Rhea" id="RHEA-COMP:14247"/>
        <dbReference type="Rhea" id="RHEA-COMP:14392"/>
        <dbReference type="ChEBI" id="CHEBI:15377"/>
        <dbReference type="ChEBI" id="CHEBI:15378"/>
        <dbReference type="ChEBI" id="CHEBI:30616"/>
        <dbReference type="ChEBI" id="CHEBI:33019"/>
        <dbReference type="ChEBI" id="CHEBI:43474"/>
        <dbReference type="ChEBI" id="CHEBI:58228"/>
        <dbReference type="ChEBI" id="CHEBI:76913"/>
        <dbReference type="ChEBI" id="CHEBI:139126"/>
        <dbReference type="ChEBI" id="CHEBI:456215"/>
    </reaction>
</comment>
<dbReference type="Pfam" id="PF00708">
    <property type="entry name" value="Acylphosphatase"/>
    <property type="match status" value="1"/>
</dbReference>
<dbReference type="InterPro" id="IPR055128">
    <property type="entry name" value="HypF_C_2"/>
</dbReference>
<dbReference type="PANTHER" id="PTHR42959:SF1">
    <property type="entry name" value="CARBAMOYLTRANSFERASE HYPF"/>
    <property type="match status" value="1"/>
</dbReference>
<sequence length="786" mass="85493">MTNSSIRRNAPQNGVEIRVRGIVQGVGFRPFVFQLASRFAICGTVTNTSDGVVIRAWAPAAALLSFQAALVDQAPPLARITDIDHRPLSSPAESDSFTILPSRDTGTVLAIIPPDIALCDDCLAELRNPADHRYRYPFINCTNCGPRFSIIETLPYDRSRTSMKQFPMCPVCAEEYKDPANRRYHAQPNACPVCGPQLSWHDRNGSTLTVDDIIAAAIGAINSGAILAIRGLGGFHLCVDACSEAPVAQLRERKRRPAKPLAVMVADVAAARRLCNLSDEQARVLSGPQHPIVLLTVRPQTKLATNLAPQLSDIGIMLPYTPLHHLLFTHPDCPAALVMTSGNVGGEPICTDNKEAFRRLAGIADFFLLHNRDIVTRVDDSVVKVVAGHPRLMRRSRGYVPAPILVPYELPAIIGCGGGLKSTFSLARGKTIFPSQHIGDLFNLPSYDFYRESVINLKRLFAIEPVAACCDLHPDYLSSHFAKELGLPLYRAQHHHAHAVAVMAEHGLSGPVLAVVLDGTGYGTDGTIWGGELLQVDLTSFHRLGCLEPLPLPGGDAAAAEPWRMAMACLFRCFGEKACDAPYLVDIDPARRRVVLQMLESGFNTPLTSSCGRLFDAIAALLGLQSVSSFEGEAAMRLEACARQAVTNRWQDELLEHQEDCRLDLHYRENEQRWEIISSKFVKRMMDDLDTSGNGPVAALQFHSWLITRISHLVEKLAGRTGITTVVLSGGCLQNELLLDGLLFSLGQRGLSTYSGVQIPHNDGGISVGQAVIGGLQHVSSSTDES</sequence>
<dbReference type="InterPro" id="IPR017945">
    <property type="entry name" value="DHBP_synth_RibB-like_a/b_dom"/>
</dbReference>
<evidence type="ECO:0000256" key="2">
    <source>
        <dbReference type="ARBA" id="ARBA00008097"/>
    </source>
</evidence>
<dbReference type="EMBL" id="FQXS01000008">
    <property type="protein sequence ID" value="SHH75406.1"/>
    <property type="molecule type" value="Genomic_DNA"/>
</dbReference>
<evidence type="ECO:0000256" key="3">
    <source>
        <dbReference type="ARBA" id="ARBA00022598"/>
    </source>
</evidence>
<feature type="active site" evidence="9">
    <location>
        <position position="29"/>
    </location>
</feature>
<dbReference type="GO" id="GO:0016743">
    <property type="term" value="F:carboxyl- or carbamoyltransferase activity"/>
    <property type="evidence" value="ECO:0007669"/>
    <property type="project" value="UniProtKB-UniRule"/>
</dbReference>
<dbReference type="EC" id="6.2.-.-" evidence="8"/>
<evidence type="ECO:0000256" key="7">
    <source>
        <dbReference type="ARBA" id="ARBA00048220"/>
    </source>
</evidence>
<dbReference type="Pfam" id="PF01300">
    <property type="entry name" value="Sua5_yciO_yrdC"/>
    <property type="match status" value="1"/>
</dbReference>
<dbReference type="InterPro" id="IPR017968">
    <property type="entry name" value="Acylphosphatase_CS"/>
</dbReference>
<feature type="domain" description="Acylphosphatase-like" evidence="10">
    <location>
        <begin position="14"/>
        <end position="101"/>
    </location>
</feature>
<evidence type="ECO:0000256" key="5">
    <source>
        <dbReference type="ARBA" id="ARBA00022771"/>
    </source>
</evidence>
<accession>A0A1M5VJI1</accession>
<dbReference type="InterPro" id="IPR001792">
    <property type="entry name" value="Acylphosphatase-like_dom"/>
</dbReference>
<dbReference type="Pfam" id="PF07503">
    <property type="entry name" value="zf-HYPF"/>
    <property type="match status" value="2"/>
</dbReference>
<feature type="active site" evidence="9">
    <location>
        <position position="47"/>
    </location>
</feature>
<evidence type="ECO:0000259" key="11">
    <source>
        <dbReference type="PROSITE" id="PS51163"/>
    </source>
</evidence>
<evidence type="ECO:0000256" key="8">
    <source>
        <dbReference type="PIRNR" id="PIRNR006256"/>
    </source>
</evidence>
<dbReference type="InterPro" id="IPR036046">
    <property type="entry name" value="Acylphosphatase-like_dom_sf"/>
</dbReference>
<keyword evidence="12" id="KW-0808">Transferase</keyword>
<proteinExistence type="inferred from homology"/>
<dbReference type="InterPro" id="IPR006070">
    <property type="entry name" value="Sua5-like_dom"/>
</dbReference>
<dbReference type="PROSITE" id="PS51163">
    <property type="entry name" value="YRDC"/>
    <property type="match status" value="1"/>
</dbReference>
<dbReference type="Proteomes" id="UP000184139">
    <property type="component" value="Unassembled WGS sequence"/>
</dbReference>
<dbReference type="GO" id="GO:0016874">
    <property type="term" value="F:ligase activity"/>
    <property type="evidence" value="ECO:0007669"/>
    <property type="project" value="UniProtKB-UniRule"/>
</dbReference>
<evidence type="ECO:0000256" key="6">
    <source>
        <dbReference type="ARBA" id="ARBA00022833"/>
    </source>
</evidence>
<dbReference type="Gene3D" id="3.30.420.40">
    <property type="match status" value="1"/>
</dbReference>
<dbReference type="InterPro" id="IPR041440">
    <property type="entry name" value="HypF_C"/>
</dbReference>
<keyword evidence="4" id="KW-0479">Metal-binding</keyword>
<dbReference type="Gene3D" id="3.30.420.360">
    <property type="match status" value="1"/>
</dbReference>
<reference evidence="12 13" key="1">
    <citation type="submission" date="2016-11" db="EMBL/GenBank/DDBJ databases">
        <authorList>
            <person name="Jaros S."/>
            <person name="Januszkiewicz K."/>
            <person name="Wedrychowicz H."/>
        </authorList>
    </citation>
    <scope>NUCLEOTIDE SEQUENCE [LARGE SCALE GENOMIC DNA]</scope>
    <source>
        <strain evidence="12 13">DSM 9705</strain>
    </source>
</reference>
<dbReference type="PROSITE" id="PS51160">
    <property type="entry name" value="ACYLPHOSPHATASE_3"/>
    <property type="match status" value="1"/>
</dbReference>
<evidence type="ECO:0000256" key="1">
    <source>
        <dbReference type="ARBA" id="ARBA00004711"/>
    </source>
</evidence>
<dbReference type="GO" id="GO:0051604">
    <property type="term" value="P:protein maturation"/>
    <property type="evidence" value="ECO:0007669"/>
    <property type="project" value="TreeGrafter"/>
</dbReference>
<dbReference type="GO" id="GO:0008270">
    <property type="term" value="F:zinc ion binding"/>
    <property type="evidence" value="ECO:0007669"/>
    <property type="project" value="UniProtKB-KW"/>
</dbReference>
<keyword evidence="3" id="KW-0436">Ligase</keyword>
<evidence type="ECO:0000256" key="9">
    <source>
        <dbReference type="PROSITE-ProRule" id="PRU00520"/>
    </source>
</evidence>
<dbReference type="SUPFAM" id="SSF54975">
    <property type="entry name" value="Acylphosphatase/BLUF domain-like"/>
    <property type="match status" value="1"/>
</dbReference>
<dbReference type="Gene3D" id="3.30.110.120">
    <property type="match status" value="1"/>
</dbReference>
<dbReference type="InterPro" id="IPR011125">
    <property type="entry name" value="Znf_HypF"/>
</dbReference>
<dbReference type="STRING" id="1121409.SAMN02745124_01744"/>
<name>A0A1M5VJI1_9BACT</name>
<dbReference type="InterPro" id="IPR004421">
    <property type="entry name" value="Carbamoyltransferase_HypF"/>
</dbReference>
<dbReference type="Gene3D" id="3.90.870.50">
    <property type="match status" value="1"/>
</dbReference>
<dbReference type="RefSeq" id="WP_161949827.1">
    <property type="nucleotide sequence ID" value="NZ_FQXS01000008.1"/>
</dbReference>
<dbReference type="AlphaFoldDB" id="A0A1M5VJI1"/>
<keyword evidence="6" id="KW-0862">Zinc</keyword>
<comment type="pathway">
    <text evidence="1">Protein modification; [NiFe] hydrogenase maturation.</text>
</comment>
<dbReference type="PROSITE" id="PS00150">
    <property type="entry name" value="ACYLPHOSPHATASE_1"/>
    <property type="match status" value="1"/>
</dbReference>
<dbReference type="InterPro" id="IPR051060">
    <property type="entry name" value="Carbamoyltrans_HypF-like"/>
</dbReference>
<dbReference type="GO" id="GO:0003998">
    <property type="term" value="F:acylphosphatase activity"/>
    <property type="evidence" value="ECO:0007669"/>
    <property type="project" value="UniProtKB-EC"/>
</dbReference>
<dbReference type="PIRSF" id="PIRSF006256">
    <property type="entry name" value="CMPcnvr_hdrg_mat"/>
    <property type="match status" value="1"/>
</dbReference>
<keyword evidence="13" id="KW-1185">Reference proteome</keyword>
<dbReference type="SUPFAM" id="SSF55821">
    <property type="entry name" value="YrdC/RibB"/>
    <property type="match status" value="1"/>
</dbReference>
<dbReference type="Pfam" id="PF22521">
    <property type="entry name" value="HypF_C_2"/>
    <property type="match status" value="1"/>
</dbReference>
<dbReference type="NCBIfam" id="TIGR00143">
    <property type="entry name" value="hypF"/>
    <property type="match status" value="1"/>
</dbReference>
<keyword evidence="9" id="KW-0378">Hydrolase</keyword>
<dbReference type="Pfam" id="PF17788">
    <property type="entry name" value="HypF_C"/>
    <property type="match status" value="1"/>
</dbReference>
<dbReference type="FunFam" id="3.30.420.40:FF:000124">
    <property type="entry name" value="Carbamoyltransferase HypF"/>
    <property type="match status" value="1"/>
</dbReference>
<evidence type="ECO:0000313" key="13">
    <source>
        <dbReference type="Proteomes" id="UP000184139"/>
    </source>
</evidence>
<evidence type="ECO:0000259" key="10">
    <source>
        <dbReference type="PROSITE" id="PS51160"/>
    </source>
</evidence>
<dbReference type="UniPathway" id="UPA00335"/>
<comment type="catalytic activity">
    <reaction evidence="9">
        <text>an acyl phosphate + H2O = a carboxylate + phosphate + H(+)</text>
        <dbReference type="Rhea" id="RHEA:14965"/>
        <dbReference type="ChEBI" id="CHEBI:15377"/>
        <dbReference type="ChEBI" id="CHEBI:15378"/>
        <dbReference type="ChEBI" id="CHEBI:29067"/>
        <dbReference type="ChEBI" id="CHEBI:43474"/>
        <dbReference type="ChEBI" id="CHEBI:59918"/>
        <dbReference type="EC" id="3.6.1.7"/>
    </reaction>
</comment>
<gene>
    <name evidence="12" type="ORF">SAMN02745124_01744</name>
</gene>
<protein>
    <recommendedName>
        <fullName evidence="8">Carbamoyltransferase</fullName>
        <ecNumber evidence="8">6.2.-.-</ecNumber>
    </recommendedName>
</protein>
<evidence type="ECO:0000256" key="4">
    <source>
        <dbReference type="ARBA" id="ARBA00022723"/>
    </source>
</evidence>
<organism evidence="12 13">
    <name type="scientific">Desulfofustis glycolicus DSM 9705</name>
    <dbReference type="NCBI Taxonomy" id="1121409"/>
    <lineage>
        <taxon>Bacteria</taxon>
        <taxon>Pseudomonadati</taxon>
        <taxon>Thermodesulfobacteriota</taxon>
        <taxon>Desulfobulbia</taxon>
        <taxon>Desulfobulbales</taxon>
        <taxon>Desulfocapsaceae</taxon>
        <taxon>Desulfofustis</taxon>
    </lineage>
</organism>
<comment type="similarity">
    <text evidence="2 8">Belongs to the carbamoyltransferase HypF family.</text>
</comment>
<dbReference type="OrthoDB" id="9808093at2"/>
<dbReference type="GO" id="GO:0003725">
    <property type="term" value="F:double-stranded RNA binding"/>
    <property type="evidence" value="ECO:0007669"/>
    <property type="project" value="InterPro"/>
</dbReference>
<dbReference type="PANTHER" id="PTHR42959">
    <property type="entry name" value="CARBAMOYLTRANSFERASE"/>
    <property type="match status" value="1"/>
</dbReference>
<keyword evidence="5" id="KW-0863">Zinc-finger</keyword>